<feature type="domain" description="HTH araC/xylS-type" evidence="4">
    <location>
        <begin position="194"/>
        <end position="299"/>
    </location>
</feature>
<evidence type="ECO:0000313" key="6">
    <source>
        <dbReference type="Proteomes" id="UP001597511"/>
    </source>
</evidence>
<dbReference type="Gene3D" id="1.10.10.60">
    <property type="entry name" value="Homeodomain-like"/>
    <property type="match status" value="2"/>
</dbReference>
<dbReference type="Proteomes" id="UP001597511">
    <property type="component" value="Unassembled WGS sequence"/>
</dbReference>
<evidence type="ECO:0000313" key="5">
    <source>
        <dbReference type="EMBL" id="MFD2918880.1"/>
    </source>
</evidence>
<dbReference type="InterPro" id="IPR020449">
    <property type="entry name" value="Tscrpt_reg_AraC-type_HTH"/>
</dbReference>
<accession>A0ABW6A335</accession>
<keyword evidence="3" id="KW-0804">Transcription</keyword>
<keyword evidence="2" id="KW-0238">DNA-binding</keyword>
<dbReference type="PANTHER" id="PTHR43280:SF32">
    <property type="entry name" value="TRANSCRIPTIONAL REGULATORY PROTEIN"/>
    <property type="match status" value="1"/>
</dbReference>
<dbReference type="InterPro" id="IPR009057">
    <property type="entry name" value="Homeodomain-like_sf"/>
</dbReference>
<keyword evidence="6" id="KW-1185">Reference proteome</keyword>
<evidence type="ECO:0000256" key="2">
    <source>
        <dbReference type="ARBA" id="ARBA00023125"/>
    </source>
</evidence>
<dbReference type="EMBL" id="JBHUOZ010000001">
    <property type="protein sequence ID" value="MFD2918880.1"/>
    <property type="molecule type" value="Genomic_DNA"/>
</dbReference>
<comment type="caution">
    <text evidence="5">The sequence shown here is derived from an EMBL/GenBank/DDBJ whole genome shotgun (WGS) entry which is preliminary data.</text>
</comment>
<sequence length="301" mass="34950">MKQSRKIKTLTEYHRLRGFGEPVHPLISVTDLETVSPEHNLSGVMVDFYSVCIKRSSNIKLKYGQQEYDFDSGVMFFMSPDQVFSLTSSGETPAQSGWLLLIHPDFFWNTSLAKTIKQYEFFNYSVNEALFLSEKEEKTINDIIENIRQEYLGNLDKFSKQIIISHIETLLNYAERYYNRQFITREKSNHQILEQLENLLTGYFNSGDLILKGLPTVQYVAEELHLSPSYLGSLLRTLTGQNTQQHIHNKLIEKAKEKLTTTNLSISEIAYELGFEHSQSFSKLFKRKTNISPLDFRQSFN</sequence>
<evidence type="ECO:0000256" key="3">
    <source>
        <dbReference type="ARBA" id="ARBA00023163"/>
    </source>
</evidence>
<dbReference type="PANTHER" id="PTHR43280">
    <property type="entry name" value="ARAC-FAMILY TRANSCRIPTIONAL REGULATOR"/>
    <property type="match status" value="1"/>
</dbReference>
<name>A0ABW6A335_9BACT</name>
<dbReference type="SMART" id="SM00342">
    <property type="entry name" value="HTH_ARAC"/>
    <property type="match status" value="1"/>
</dbReference>
<dbReference type="InterPro" id="IPR018060">
    <property type="entry name" value="HTH_AraC"/>
</dbReference>
<dbReference type="Pfam" id="PF12833">
    <property type="entry name" value="HTH_18"/>
    <property type="match status" value="1"/>
</dbReference>
<dbReference type="PRINTS" id="PR00032">
    <property type="entry name" value="HTHARAC"/>
</dbReference>
<keyword evidence="1" id="KW-0805">Transcription regulation</keyword>
<dbReference type="SUPFAM" id="SSF46689">
    <property type="entry name" value="Homeodomain-like"/>
    <property type="match status" value="1"/>
</dbReference>
<proteinExistence type="predicted"/>
<reference evidence="6" key="1">
    <citation type="journal article" date="2019" name="Int. J. Syst. Evol. Microbiol.">
        <title>The Global Catalogue of Microorganisms (GCM) 10K type strain sequencing project: providing services to taxonomists for standard genome sequencing and annotation.</title>
        <authorList>
            <consortium name="The Broad Institute Genomics Platform"/>
            <consortium name="The Broad Institute Genome Sequencing Center for Infectious Disease"/>
            <person name="Wu L."/>
            <person name="Ma J."/>
        </authorList>
    </citation>
    <scope>NUCLEOTIDE SEQUENCE [LARGE SCALE GENOMIC DNA]</scope>
    <source>
        <strain evidence="6">KCTC 23299</strain>
    </source>
</reference>
<evidence type="ECO:0000259" key="4">
    <source>
        <dbReference type="PROSITE" id="PS01124"/>
    </source>
</evidence>
<dbReference type="PROSITE" id="PS01124">
    <property type="entry name" value="HTH_ARAC_FAMILY_2"/>
    <property type="match status" value="1"/>
</dbReference>
<protein>
    <submittedName>
        <fullName evidence="5">Helix-turn-helix domain-containing protein</fullName>
    </submittedName>
</protein>
<organism evidence="5 6">
    <name type="scientific">Terrimonas rubra</name>
    <dbReference type="NCBI Taxonomy" id="1035890"/>
    <lineage>
        <taxon>Bacteria</taxon>
        <taxon>Pseudomonadati</taxon>
        <taxon>Bacteroidota</taxon>
        <taxon>Chitinophagia</taxon>
        <taxon>Chitinophagales</taxon>
        <taxon>Chitinophagaceae</taxon>
        <taxon>Terrimonas</taxon>
    </lineage>
</organism>
<evidence type="ECO:0000256" key="1">
    <source>
        <dbReference type="ARBA" id="ARBA00023015"/>
    </source>
</evidence>
<dbReference type="RefSeq" id="WP_386095492.1">
    <property type="nucleotide sequence ID" value="NZ_JBHUOZ010000001.1"/>
</dbReference>
<gene>
    <name evidence="5" type="ORF">ACFS6H_04100</name>
</gene>